<dbReference type="Gene3D" id="2.115.10.20">
    <property type="entry name" value="Glycosyl hydrolase domain, family 43"/>
    <property type="match status" value="1"/>
</dbReference>
<name>A0A4S2B582_9BACE</name>
<protein>
    <submittedName>
        <fullName evidence="6">Beta-glucanase</fullName>
    </submittedName>
</protein>
<evidence type="ECO:0000256" key="1">
    <source>
        <dbReference type="ARBA" id="ARBA00009865"/>
    </source>
</evidence>
<keyword evidence="5" id="KW-0732">Signal</keyword>
<dbReference type="CDD" id="cd18825">
    <property type="entry name" value="GH43_CtGH43-like"/>
    <property type="match status" value="1"/>
</dbReference>
<comment type="caution">
    <text evidence="6">The sequence shown here is derived from an EMBL/GenBank/DDBJ whole genome shotgun (WGS) entry which is preliminary data.</text>
</comment>
<dbReference type="EMBL" id="SRYZ01000003">
    <property type="protein sequence ID" value="TGY09095.1"/>
    <property type="molecule type" value="Genomic_DNA"/>
</dbReference>
<dbReference type="InterPro" id="IPR006710">
    <property type="entry name" value="Glyco_hydro_43"/>
</dbReference>
<evidence type="ECO:0000256" key="2">
    <source>
        <dbReference type="ARBA" id="ARBA00022801"/>
    </source>
</evidence>
<dbReference type="PANTHER" id="PTHR22925">
    <property type="entry name" value="GLYCOSYL HYDROLASE 43 FAMILY MEMBER"/>
    <property type="match status" value="1"/>
</dbReference>
<comment type="similarity">
    <text evidence="1 4">Belongs to the glycosyl hydrolase 43 family.</text>
</comment>
<evidence type="ECO:0000313" key="7">
    <source>
        <dbReference type="Proteomes" id="UP000310532"/>
    </source>
</evidence>
<dbReference type="GO" id="GO:0004553">
    <property type="term" value="F:hydrolase activity, hydrolyzing O-glycosyl compounds"/>
    <property type="evidence" value="ECO:0007669"/>
    <property type="project" value="InterPro"/>
</dbReference>
<dbReference type="Pfam" id="PF04616">
    <property type="entry name" value="Glyco_hydro_43"/>
    <property type="match status" value="1"/>
</dbReference>
<feature type="signal peptide" evidence="5">
    <location>
        <begin position="1"/>
        <end position="22"/>
    </location>
</feature>
<keyword evidence="7" id="KW-1185">Reference proteome</keyword>
<evidence type="ECO:0000256" key="3">
    <source>
        <dbReference type="ARBA" id="ARBA00023295"/>
    </source>
</evidence>
<reference evidence="6 7" key="1">
    <citation type="submission" date="2019-04" db="EMBL/GenBank/DDBJ databases">
        <title>Microbes associate with the intestines of laboratory mice.</title>
        <authorList>
            <person name="Navarre W."/>
            <person name="Wong E."/>
            <person name="Huang K."/>
            <person name="Tropini C."/>
            <person name="Ng K."/>
            <person name="Yu B."/>
        </authorList>
    </citation>
    <scope>NUCLEOTIDE SEQUENCE [LARGE SCALE GENOMIC DNA]</scope>
    <source>
        <strain evidence="6 7">NM69_E16B</strain>
    </source>
</reference>
<gene>
    <name evidence="6" type="ORF">E5355_02380</name>
</gene>
<dbReference type="GO" id="GO:0005975">
    <property type="term" value="P:carbohydrate metabolic process"/>
    <property type="evidence" value="ECO:0007669"/>
    <property type="project" value="InterPro"/>
</dbReference>
<dbReference type="Proteomes" id="UP000310532">
    <property type="component" value="Unassembled WGS sequence"/>
</dbReference>
<proteinExistence type="inferred from homology"/>
<keyword evidence="2 4" id="KW-0378">Hydrolase</keyword>
<dbReference type="AlphaFoldDB" id="A0A4S2B582"/>
<keyword evidence="3 4" id="KW-0326">Glycosidase</keyword>
<dbReference type="InterPro" id="IPR023296">
    <property type="entry name" value="Glyco_hydro_beta-prop_sf"/>
</dbReference>
<organism evidence="6 7">
    <name type="scientific">Bacteroides muris</name>
    <name type="common">ex Afrizal et al. 2022</name>
    <dbReference type="NCBI Taxonomy" id="2516960"/>
    <lineage>
        <taxon>Bacteria</taxon>
        <taxon>Pseudomonadati</taxon>
        <taxon>Bacteroidota</taxon>
        <taxon>Bacteroidia</taxon>
        <taxon>Bacteroidales</taxon>
        <taxon>Bacteroidaceae</taxon>
        <taxon>Bacteroides</taxon>
    </lineage>
</organism>
<evidence type="ECO:0000256" key="5">
    <source>
        <dbReference type="SAM" id="SignalP"/>
    </source>
</evidence>
<evidence type="ECO:0000313" key="6">
    <source>
        <dbReference type="EMBL" id="TGY09095.1"/>
    </source>
</evidence>
<accession>A0A4S2B582</accession>
<dbReference type="PANTHER" id="PTHR22925:SF3">
    <property type="entry name" value="GLYCOSYL HYDROLASE FAMILY PROTEIN 43"/>
    <property type="match status" value="1"/>
</dbReference>
<dbReference type="SUPFAM" id="SSF75005">
    <property type="entry name" value="Arabinanase/levansucrase/invertase"/>
    <property type="match status" value="1"/>
</dbReference>
<evidence type="ECO:0000256" key="4">
    <source>
        <dbReference type="RuleBase" id="RU361187"/>
    </source>
</evidence>
<sequence length="364" mass="41739">MSMKRVLILLGLFVLLATVGKAQNNWKDIDGEYINAHGGGILAYGGKYYWFGEHRPAKGFITEVGVNCYSSTDLCSWKHEGVALSVSPEAENEIGKGCIMERPKVIYNKKTGKFVLWFHLELKGRGYEAARVGMAVSDTPAGPYRFVRSMRVNSGIFPMNMSLSDRNMKWDWDKYKEWWTPEWRKAVEKGLFVHRDLKDGQMSRDMTLFADDDGKAYHIYSSEENLTLQIAELTDDYQGYTGKYIRLFPGGHNEAPAIFKHDNIYWMITSGCTGWDPNEARMFSAPSIWGPWTQHPHPFIGPGAEKTFGGQGTFVFPVSEDKFIFMADVWKPDSLMYSRYIWLPVEFDKAGIPVIEWKNNWKPR</sequence>
<feature type="chain" id="PRO_5020216658" evidence="5">
    <location>
        <begin position="23"/>
        <end position="364"/>
    </location>
</feature>